<dbReference type="Proteomes" id="UP000316688">
    <property type="component" value="Unassembled WGS sequence"/>
</dbReference>
<organism evidence="4 5">
    <name type="scientific">Spiribacter aquaticus</name>
    <dbReference type="NCBI Taxonomy" id="1935996"/>
    <lineage>
        <taxon>Bacteria</taxon>
        <taxon>Pseudomonadati</taxon>
        <taxon>Pseudomonadota</taxon>
        <taxon>Gammaproteobacteria</taxon>
        <taxon>Chromatiales</taxon>
        <taxon>Ectothiorhodospiraceae</taxon>
        <taxon>Spiribacter</taxon>
    </lineage>
</organism>
<keyword evidence="5" id="KW-1185">Reference proteome</keyword>
<keyword evidence="4" id="KW-0808">Transferase</keyword>
<dbReference type="PANTHER" id="PTHR12526:SF627">
    <property type="entry name" value="D-RHAMNOSYLTRANSFERASE WBPZ"/>
    <property type="match status" value="1"/>
</dbReference>
<dbReference type="InterPro" id="IPR028098">
    <property type="entry name" value="Glyco_trans_4-like_N"/>
</dbReference>
<evidence type="ECO:0000256" key="1">
    <source>
        <dbReference type="SAM" id="MobiDB-lite"/>
    </source>
</evidence>
<dbReference type="Gene3D" id="3.40.50.2000">
    <property type="entry name" value="Glycogen Phosphorylase B"/>
    <property type="match status" value="2"/>
</dbReference>
<evidence type="ECO:0000259" key="2">
    <source>
        <dbReference type="Pfam" id="PF00534"/>
    </source>
</evidence>
<dbReference type="RefSeq" id="WP_144346740.1">
    <property type="nucleotide sequence ID" value="NZ_VMKP01000001.1"/>
</dbReference>
<dbReference type="GO" id="GO:1901135">
    <property type="term" value="P:carbohydrate derivative metabolic process"/>
    <property type="evidence" value="ECO:0007669"/>
    <property type="project" value="UniProtKB-ARBA"/>
</dbReference>
<comment type="caution">
    <text evidence="4">The sequence shown here is derived from an EMBL/GenBank/DDBJ whole genome shotgun (WGS) entry which is preliminary data.</text>
</comment>
<accession>A0A557RLT5</accession>
<evidence type="ECO:0000313" key="5">
    <source>
        <dbReference type="Proteomes" id="UP000316688"/>
    </source>
</evidence>
<dbReference type="AlphaFoldDB" id="A0A557RLT5"/>
<feature type="region of interest" description="Disordered" evidence="1">
    <location>
        <begin position="377"/>
        <end position="401"/>
    </location>
</feature>
<dbReference type="PANTHER" id="PTHR12526">
    <property type="entry name" value="GLYCOSYLTRANSFERASE"/>
    <property type="match status" value="1"/>
</dbReference>
<gene>
    <name evidence="4" type="ORF">FPL11_00055</name>
</gene>
<protein>
    <submittedName>
        <fullName evidence="4">Glycosyltransferase</fullName>
    </submittedName>
</protein>
<name>A0A557RLT5_9GAMM</name>
<dbReference type="GO" id="GO:0016757">
    <property type="term" value="F:glycosyltransferase activity"/>
    <property type="evidence" value="ECO:0007669"/>
    <property type="project" value="InterPro"/>
</dbReference>
<feature type="domain" description="Glycosyltransferase subfamily 4-like N-terminal" evidence="3">
    <location>
        <begin position="16"/>
        <end position="175"/>
    </location>
</feature>
<evidence type="ECO:0000313" key="4">
    <source>
        <dbReference type="EMBL" id="TVO66140.1"/>
    </source>
</evidence>
<dbReference type="EMBL" id="VMKP01000001">
    <property type="protein sequence ID" value="TVO66140.1"/>
    <property type="molecule type" value="Genomic_DNA"/>
</dbReference>
<dbReference type="Pfam" id="PF13439">
    <property type="entry name" value="Glyco_transf_4"/>
    <property type="match status" value="1"/>
</dbReference>
<reference evidence="4 5" key="1">
    <citation type="submission" date="2019-07" db="EMBL/GenBank/DDBJ databases">
        <title>Reclasification of Spiribacter aquaticus.</title>
        <authorList>
            <person name="Leon M.J."/>
            <person name="Sanchez-Porro C."/>
            <person name="Ventosa A."/>
        </authorList>
    </citation>
    <scope>NUCLEOTIDE SEQUENCE [LARGE SCALE GENOMIC DNA]</scope>
    <source>
        <strain evidence="4 5">SP30</strain>
    </source>
</reference>
<evidence type="ECO:0000259" key="3">
    <source>
        <dbReference type="Pfam" id="PF13439"/>
    </source>
</evidence>
<proteinExistence type="predicted"/>
<dbReference type="InterPro" id="IPR001296">
    <property type="entry name" value="Glyco_trans_1"/>
</dbReference>
<feature type="domain" description="Glycosyl transferase family 1" evidence="2">
    <location>
        <begin position="184"/>
        <end position="348"/>
    </location>
</feature>
<dbReference type="SUPFAM" id="SSF53756">
    <property type="entry name" value="UDP-Glycosyltransferase/glycogen phosphorylase"/>
    <property type="match status" value="1"/>
</dbReference>
<dbReference type="Pfam" id="PF00534">
    <property type="entry name" value="Glycos_transf_1"/>
    <property type="match status" value="1"/>
</dbReference>
<sequence length="401" mass="44307">MRVLHTFKVYSLEREGGVQRAITALAAGMPEGDVGHIFFTLANDGPWTLQPEDPNLSVHAVRRTATCWATDFSLHARRPFRALASDADIVHYHLPWPFVHLLDRQVPPGVPRVATYHADICRNPLLKRVYEPMMERFLRRLDAVIATSPVYARTSPVLQRLPEALVQVAPLGVEVRDDRGVDVEQARAELSARLGEGFMLFLGATRRYKGGPVAIEALRHTTATLVMAGECVDRDALEARAREYGVADRVVFLDRVTEVEKWALLDLCRAMVMPSTLRSEAFGLALVEAGVARRPAITCEIGTGTSYVVRDGVTGRVVPPNDARALGAAMEQLHTDPALAAALGRGGHERYRQHFTAAGYAGRMRRIYDQVIGQRGRAPASYSVNSPSDDDETDQREEVHS</sequence>